<dbReference type="InterPro" id="IPR010982">
    <property type="entry name" value="Lambda_DNA-bd_dom_sf"/>
</dbReference>
<dbReference type="Proteomes" id="UP000830167">
    <property type="component" value="Chromosome"/>
</dbReference>
<dbReference type="PANTHER" id="PTHR30146">
    <property type="entry name" value="LACI-RELATED TRANSCRIPTIONAL REPRESSOR"/>
    <property type="match status" value="1"/>
</dbReference>
<evidence type="ECO:0000256" key="2">
    <source>
        <dbReference type="ARBA" id="ARBA00023125"/>
    </source>
</evidence>
<evidence type="ECO:0000259" key="4">
    <source>
        <dbReference type="PROSITE" id="PS50932"/>
    </source>
</evidence>
<dbReference type="InterPro" id="IPR028082">
    <property type="entry name" value="Peripla_BP_I"/>
</dbReference>
<dbReference type="PRINTS" id="PR00036">
    <property type="entry name" value="HTHLACI"/>
</dbReference>
<dbReference type="Gene3D" id="1.10.260.40">
    <property type="entry name" value="lambda repressor-like DNA-binding domains"/>
    <property type="match status" value="1"/>
</dbReference>
<evidence type="ECO:0000313" key="6">
    <source>
        <dbReference type="Proteomes" id="UP000830167"/>
    </source>
</evidence>
<dbReference type="InterPro" id="IPR046335">
    <property type="entry name" value="LacI/GalR-like_sensor"/>
</dbReference>
<keyword evidence="2" id="KW-0238">DNA-binding</keyword>
<dbReference type="SUPFAM" id="SSF53822">
    <property type="entry name" value="Periplasmic binding protein-like I"/>
    <property type="match status" value="1"/>
</dbReference>
<dbReference type="InterPro" id="IPR000843">
    <property type="entry name" value="HTH_LacI"/>
</dbReference>
<dbReference type="CDD" id="cd01392">
    <property type="entry name" value="HTH_LacI"/>
    <property type="match status" value="1"/>
</dbReference>
<evidence type="ECO:0000313" key="5">
    <source>
        <dbReference type="EMBL" id="UOF88725.1"/>
    </source>
</evidence>
<accession>A0ABY4CLK8</accession>
<keyword evidence="6" id="KW-1185">Reference proteome</keyword>
<dbReference type="PANTHER" id="PTHR30146:SF109">
    <property type="entry name" value="HTH-TYPE TRANSCRIPTIONAL REGULATOR GALS"/>
    <property type="match status" value="1"/>
</dbReference>
<dbReference type="PROSITE" id="PS50932">
    <property type="entry name" value="HTH_LACI_2"/>
    <property type="match status" value="1"/>
</dbReference>
<protein>
    <submittedName>
        <fullName evidence="5">LacI family transcriptional regulator</fullName>
    </submittedName>
</protein>
<proteinExistence type="predicted"/>
<feature type="domain" description="HTH lacI-type" evidence="4">
    <location>
        <begin position="5"/>
        <end position="59"/>
    </location>
</feature>
<dbReference type="RefSeq" id="WP_347435404.1">
    <property type="nucleotide sequence ID" value="NZ_CP089291.1"/>
</dbReference>
<keyword evidence="3" id="KW-0804">Transcription</keyword>
<dbReference type="PROSITE" id="PS00356">
    <property type="entry name" value="HTH_LACI_1"/>
    <property type="match status" value="1"/>
</dbReference>
<gene>
    <name evidence="5" type="ORF">LSG31_12280</name>
</gene>
<dbReference type="Gene3D" id="3.40.50.2300">
    <property type="match status" value="2"/>
</dbReference>
<name>A0ABY4CLK8_9BACL</name>
<dbReference type="Pfam" id="PF13377">
    <property type="entry name" value="Peripla_BP_3"/>
    <property type="match status" value="1"/>
</dbReference>
<dbReference type="SMART" id="SM00354">
    <property type="entry name" value="HTH_LACI"/>
    <property type="match status" value="1"/>
</dbReference>
<keyword evidence="1" id="KW-0805">Transcription regulation</keyword>
<evidence type="ECO:0000256" key="3">
    <source>
        <dbReference type="ARBA" id="ARBA00023163"/>
    </source>
</evidence>
<dbReference type="SUPFAM" id="SSF47413">
    <property type="entry name" value="lambda repressor-like DNA-binding domains"/>
    <property type="match status" value="1"/>
</dbReference>
<dbReference type="EMBL" id="CP089291">
    <property type="protein sequence ID" value="UOF88725.1"/>
    <property type="molecule type" value="Genomic_DNA"/>
</dbReference>
<sequence>MERKPTIKDIAKLAGVTPATVSYVLNGNNRVSEETRKRVLSVVRQLNYRPNMSARALVRNRSYRIGLFIPMSPRAFLDPFFAELLRGLTEVALAYRYVASIIYANGLREVESLHIRELVDGLVITEIKMHDEYIRYFYDKKIPFVSLGRGSHKHFEDYVVADAKKGIREAMKYLYRLGHRRIGMVLGPLGYEYIQERYRFFREVQEELGLSFSSQYIATGANSQEGGKEGARRIMLRSTVKPTAILASTDIMAVGVIEFLQSVGYQVPDDLSVVGYDDVQFSKYIRPSLTTIRQNVYEIGRQAGTMLISQLEHLPYKKPLQIPVKLVVRNSTTVNKENL</sequence>
<dbReference type="Pfam" id="PF00356">
    <property type="entry name" value="LacI"/>
    <property type="match status" value="1"/>
</dbReference>
<organism evidence="5 6">
    <name type="scientific">Fodinisporobacter ferrooxydans</name>
    <dbReference type="NCBI Taxonomy" id="2901836"/>
    <lineage>
        <taxon>Bacteria</taxon>
        <taxon>Bacillati</taxon>
        <taxon>Bacillota</taxon>
        <taxon>Bacilli</taxon>
        <taxon>Bacillales</taxon>
        <taxon>Alicyclobacillaceae</taxon>
        <taxon>Fodinisporobacter</taxon>
    </lineage>
</organism>
<evidence type="ECO:0000256" key="1">
    <source>
        <dbReference type="ARBA" id="ARBA00023015"/>
    </source>
</evidence>
<dbReference type="CDD" id="cd06267">
    <property type="entry name" value="PBP1_LacI_sugar_binding-like"/>
    <property type="match status" value="1"/>
</dbReference>
<reference evidence="5" key="1">
    <citation type="submission" date="2021-12" db="EMBL/GenBank/DDBJ databases">
        <title>Alicyclobacillaceae gen. nov., sp. nov., isolated from chalcocite enrichment system.</title>
        <authorList>
            <person name="Jiang Z."/>
        </authorList>
    </citation>
    <scope>NUCLEOTIDE SEQUENCE</scope>
    <source>
        <strain evidence="5">MYW30-H2</strain>
    </source>
</reference>